<keyword evidence="6 8" id="KW-1133">Transmembrane helix</keyword>
<evidence type="ECO:0000256" key="8">
    <source>
        <dbReference type="SAM" id="Phobius"/>
    </source>
</evidence>
<evidence type="ECO:0000256" key="3">
    <source>
        <dbReference type="ARBA" id="ARBA00022448"/>
    </source>
</evidence>
<dbReference type="AlphaFoldDB" id="A0A518CZ31"/>
<dbReference type="GO" id="GO:0005886">
    <property type="term" value="C:plasma membrane"/>
    <property type="evidence" value="ECO:0007669"/>
    <property type="project" value="UniProtKB-SubCell"/>
</dbReference>
<evidence type="ECO:0000256" key="2">
    <source>
        <dbReference type="ARBA" id="ARBA00009773"/>
    </source>
</evidence>
<dbReference type="PANTHER" id="PTHR21716:SF53">
    <property type="entry name" value="PERMEASE PERM-RELATED"/>
    <property type="match status" value="1"/>
</dbReference>
<dbReference type="RefSeq" id="WP_145186128.1">
    <property type="nucleotide sequence ID" value="NZ_CP036290.1"/>
</dbReference>
<evidence type="ECO:0000256" key="1">
    <source>
        <dbReference type="ARBA" id="ARBA00004651"/>
    </source>
</evidence>
<dbReference type="OrthoDB" id="9799225at2"/>
<feature type="transmembrane region" description="Helical" evidence="8">
    <location>
        <begin position="364"/>
        <end position="388"/>
    </location>
</feature>
<evidence type="ECO:0000313" key="9">
    <source>
        <dbReference type="EMBL" id="QDU84490.1"/>
    </source>
</evidence>
<gene>
    <name evidence="9" type="primary">tqsA_1</name>
    <name evidence="9" type="ORF">Pla163_16000</name>
</gene>
<keyword evidence="10" id="KW-1185">Reference proteome</keyword>
<feature type="transmembrane region" description="Helical" evidence="8">
    <location>
        <begin position="298"/>
        <end position="319"/>
    </location>
</feature>
<feature type="transmembrane region" description="Helical" evidence="8">
    <location>
        <begin position="273"/>
        <end position="292"/>
    </location>
</feature>
<feature type="transmembrane region" description="Helical" evidence="8">
    <location>
        <begin position="217"/>
        <end position="234"/>
    </location>
</feature>
<proteinExistence type="inferred from homology"/>
<keyword evidence="5 8" id="KW-0812">Transmembrane</keyword>
<feature type="transmembrane region" description="Helical" evidence="8">
    <location>
        <begin position="31"/>
        <end position="53"/>
    </location>
</feature>
<comment type="similarity">
    <text evidence="2">Belongs to the autoinducer-2 exporter (AI-2E) (TC 2.A.86) family.</text>
</comment>
<keyword evidence="3" id="KW-0813">Transport</keyword>
<keyword evidence="4" id="KW-1003">Cell membrane</keyword>
<organism evidence="9 10">
    <name type="scientific">Rohdeia mirabilis</name>
    <dbReference type="NCBI Taxonomy" id="2528008"/>
    <lineage>
        <taxon>Bacteria</taxon>
        <taxon>Pseudomonadati</taxon>
        <taxon>Planctomycetota</taxon>
        <taxon>Planctomycetia</taxon>
        <taxon>Planctomycetia incertae sedis</taxon>
        <taxon>Rohdeia</taxon>
    </lineage>
</organism>
<evidence type="ECO:0000256" key="7">
    <source>
        <dbReference type="ARBA" id="ARBA00023136"/>
    </source>
</evidence>
<dbReference type="InterPro" id="IPR002549">
    <property type="entry name" value="AI-2E-like"/>
</dbReference>
<evidence type="ECO:0000313" key="10">
    <source>
        <dbReference type="Proteomes" id="UP000319342"/>
    </source>
</evidence>
<dbReference type="EMBL" id="CP036290">
    <property type="protein sequence ID" value="QDU84490.1"/>
    <property type="molecule type" value="Genomic_DNA"/>
</dbReference>
<name>A0A518CZ31_9BACT</name>
<feature type="transmembrane region" description="Helical" evidence="8">
    <location>
        <begin position="331"/>
        <end position="352"/>
    </location>
</feature>
<feature type="transmembrane region" description="Helical" evidence="8">
    <location>
        <begin position="60"/>
        <end position="81"/>
    </location>
</feature>
<protein>
    <submittedName>
        <fullName evidence="9">AI-2 transport protein TqsA</fullName>
    </submittedName>
</protein>
<accession>A0A518CZ31</accession>
<comment type="subcellular location">
    <subcellularLocation>
        <location evidence="1">Cell membrane</location>
        <topology evidence="1">Multi-pass membrane protein</topology>
    </subcellularLocation>
</comment>
<dbReference type="Pfam" id="PF01594">
    <property type="entry name" value="AI-2E_transport"/>
    <property type="match status" value="1"/>
</dbReference>
<dbReference type="Proteomes" id="UP000319342">
    <property type="component" value="Chromosome"/>
</dbReference>
<keyword evidence="7 8" id="KW-0472">Membrane</keyword>
<evidence type="ECO:0000256" key="6">
    <source>
        <dbReference type="ARBA" id="ARBA00022989"/>
    </source>
</evidence>
<evidence type="ECO:0000256" key="4">
    <source>
        <dbReference type="ARBA" id="ARBA00022475"/>
    </source>
</evidence>
<dbReference type="PANTHER" id="PTHR21716">
    <property type="entry name" value="TRANSMEMBRANE PROTEIN"/>
    <property type="match status" value="1"/>
</dbReference>
<reference evidence="9 10" key="1">
    <citation type="submission" date="2019-02" db="EMBL/GenBank/DDBJ databases">
        <title>Deep-cultivation of Planctomycetes and their phenomic and genomic characterization uncovers novel biology.</title>
        <authorList>
            <person name="Wiegand S."/>
            <person name="Jogler M."/>
            <person name="Boedeker C."/>
            <person name="Pinto D."/>
            <person name="Vollmers J."/>
            <person name="Rivas-Marin E."/>
            <person name="Kohn T."/>
            <person name="Peeters S.H."/>
            <person name="Heuer A."/>
            <person name="Rast P."/>
            <person name="Oberbeckmann S."/>
            <person name="Bunk B."/>
            <person name="Jeske O."/>
            <person name="Meyerdierks A."/>
            <person name="Storesund J.E."/>
            <person name="Kallscheuer N."/>
            <person name="Luecker S."/>
            <person name="Lage O.M."/>
            <person name="Pohl T."/>
            <person name="Merkel B.J."/>
            <person name="Hornburger P."/>
            <person name="Mueller R.-W."/>
            <person name="Bruemmer F."/>
            <person name="Labrenz M."/>
            <person name="Spormann A.M."/>
            <person name="Op den Camp H."/>
            <person name="Overmann J."/>
            <person name="Amann R."/>
            <person name="Jetten M.S.M."/>
            <person name="Mascher T."/>
            <person name="Medema M.H."/>
            <person name="Devos D.P."/>
            <person name="Kaster A.-K."/>
            <person name="Ovreas L."/>
            <person name="Rohde M."/>
            <person name="Galperin M.Y."/>
            <person name="Jogler C."/>
        </authorList>
    </citation>
    <scope>NUCLEOTIDE SEQUENCE [LARGE SCALE GENOMIC DNA]</scope>
    <source>
        <strain evidence="9 10">Pla163</strain>
    </source>
</reference>
<sequence length="428" mass="44772">MAPASNRSLLLPLGIIATILVGWVLKVAAPIIQPLVIALLLAQMLSPIVRFLARFRVPPIVSVLALAGLLLYGAVVGLNVAQKYVRAFIDEASPAPVATAQRNAGGADVEGVGDGVGDGAVDGARDVAVDGEGDLAGVGEGDLEVAGEGDEAIDAVATEPEEETPALDVLLAGISARLAATTLPAEVKNSLQAELKDIKEQGRAEGYAREFLQSGVSLSRTFILVLIYMLFIFAEQVVFRRKMLAVAGDRREEAARVIDTIGRGIQRFVGIKTLTSLATGALAYAVLVGVGVPYALPFAILTFVFNFVPYFGSLIAGALPTVTALAVGDTWVDGVVVAVAYFLINTLIGSYVEPKILGRELDLSPLVIIVSVVVWTALWGVVGALLAVPLMATLQIVLASIETTRPIAVVLSSGPPKEGGRRPLRRIA</sequence>
<evidence type="ECO:0000256" key="5">
    <source>
        <dbReference type="ARBA" id="ARBA00022692"/>
    </source>
</evidence>